<gene>
    <name evidence="2" type="ORF">BTM25_56880</name>
</gene>
<reference evidence="2 3" key="1">
    <citation type="journal article" date="2017" name="Chemistry">
        <title>Isolation, Biosynthesis and Chemical Modifications of Rubterolones A-F: Rare Tropolone Alkaloids from Actinomadura sp. 5-2.</title>
        <authorList>
            <person name="Guo H."/>
            <person name="Benndorf R."/>
            <person name="Leichnitz D."/>
            <person name="Klassen J.L."/>
            <person name="Vollmers J."/>
            <person name="Gorls H."/>
            <person name="Steinacker M."/>
            <person name="Weigel C."/>
            <person name="Dahse H.M."/>
            <person name="Kaster A.K."/>
            <person name="de Beer Z.W."/>
            <person name="Poulsen M."/>
            <person name="Beemelmanns C."/>
        </authorList>
    </citation>
    <scope>NUCLEOTIDE SEQUENCE [LARGE SCALE GENOMIC DNA]</scope>
    <source>
        <strain evidence="2 3">5-2</strain>
    </source>
</reference>
<protein>
    <submittedName>
        <fullName evidence="2">Putative monovalent cation/H+ antiporter subunit G</fullName>
    </submittedName>
</protein>
<dbReference type="GO" id="GO:0098662">
    <property type="term" value="P:inorganic cation transmembrane transport"/>
    <property type="evidence" value="ECO:0007669"/>
    <property type="project" value="InterPro"/>
</dbReference>
<dbReference type="EMBL" id="MTBP01000006">
    <property type="protein sequence ID" value="POM22276.1"/>
    <property type="molecule type" value="Genomic_DNA"/>
</dbReference>
<feature type="transmembrane region" description="Helical" evidence="1">
    <location>
        <begin position="36"/>
        <end position="54"/>
    </location>
</feature>
<name>A0A2P4UB49_9ACTN</name>
<dbReference type="Proteomes" id="UP000242367">
    <property type="component" value="Unassembled WGS sequence"/>
</dbReference>
<dbReference type="RefSeq" id="WP_103566725.1">
    <property type="nucleotide sequence ID" value="NZ_MTBP01000006.1"/>
</dbReference>
<keyword evidence="1" id="KW-0472">Membrane</keyword>
<evidence type="ECO:0000256" key="1">
    <source>
        <dbReference type="SAM" id="Phobius"/>
    </source>
</evidence>
<keyword evidence="1" id="KW-1133">Transmembrane helix</keyword>
<sequence length="99" mass="9899">MSAGLVFVWAGVSVAVVSAVRLLANPGVHGRLHLSGPVAVLAAPLVTVGLLLAPDARTTWHDGVKIVVVALLVVLSGPAAVVATARAAHPRRTDGDGDG</sequence>
<organism evidence="2 3">
    <name type="scientific">Actinomadura rubteroloni</name>
    <dbReference type="NCBI Taxonomy" id="1926885"/>
    <lineage>
        <taxon>Bacteria</taxon>
        <taxon>Bacillati</taxon>
        <taxon>Actinomycetota</taxon>
        <taxon>Actinomycetes</taxon>
        <taxon>Streptosporangiales</taxon>
        <taxon>Thermomonosporaceae</taxon>
        <taxon>Actinomadura</taxon>
    </lineage>
</organism>
<feature type="transmembrane region" description="Helical" evidence="1">
    <location>
        <begin position="66"/>
        <end position="85"/>
    </location>
</feature>
<comment type="caution">
    <text evidence="2">The sequence shown here is derived from an EMBL/GenBank/DDBJ whole genome shotgun (WGS) entry which is preliminary data.</text>
</comment>
<keyword evidence="3" id="KW-1185">Reference proteome</keyword>
<evidence type="ECO:0000313" key="2">
    <source>
        <dbReference type="EMBL" id="POM22276.1"/>
    </source>
</evidence>
<proteinExistence type="predicted"/>
<evidence type="ECO:0000313" key="3">
    <source>
        <dbReference type="Proteomes" id="UP000242367"/>
    </source>
</evidence>
<dbReference type="Pfam" id="PF03334">
    <property type="entry name" value="PhaG_MnhG_YufB"/>
    <property type="match status" value="1"/>
</dbReference>
<feature type="transmembrane region" description="Helical" evidence="1">
    <location>
        <begin position="6"/>
        <end position="24"/>
    </location>
</feature>
<dbReference type="GO" id="GO:0015297">
    <property type="term" value="F:antiporter activity"/>
    <property type="evidence" value="ECO:0007669"/>
    <property type="project" value="InterPro"/>
</dbReference>
<accession>A0A2P4UB49</accession>
<keyword evidence="1" id="KW-0812">Transmembrane</keyword>
<dbReference type="AlphaFoldDB" id="A0A2P4UB49"/>
<dbReference type="InterPro" id="IPR005133">
    <property type="entry name" value="PhaG_MnhG_YufB"/>
</dbReference>